<keyword evidence="2" id="KW-1133">Transmembrane helix</keyword>
<feature type="region of interest" description="Disordered" evidence="1">
    <location>
        <begin position="98"/>
        <end position="190"/>
    </location>
</feature>
<keyword evidence="4" id="KW-1185">Reference proteome</keyword>
<dbReference type="Proteomes" id="UP000646827">
    <property type="component" value="Unassembled WGS sequence"/>
</dbReference>
<dbReference type="AlphaFoldDB" id="A0A8H7SBI4"/>
<evidence type="ECO:0000256" key="2">
    <source>
        <dbReference type="SAM" id="Phobius"/>
    </source>
</evidence>
<evidence type="ECO:0000256" key="1">
    <source>
        <dbReference type="SAM" id="MobiDB-lite"/>
    </source>
</evidence>
<comment type="caution">
    <text evidence="3">The sequence shown here is derived from an EMBL/GenBank/DDBJ whole genome shotgun (WGS) entry which is preliminary data.</text>
</comment>
<feature type="compositionally biased region" description="Low complexity" evidence="1">
    <location>
        <begin position="143"/>
        <end position="159"/>
    </location>
</feature>
<name>A0A8H7SBI4_9FUNG</name>
<feature type="compositionally biased region" description="Basic and acidic residues" evidence="1">
    <location>
        <begin position="115"/>
        <end position="126"/>
    </location>
</feature>
<keyword evidence="2" id="KW-0472">Membrane</keyword>
<keyword evidence="2" id="KW-0812">Transmembrane</keyword>
<dbReference type="EMBL" id="JAEPRB010000020">
    <property type="protein sequence ID" value="KAG2226121.1"/>
    <property type="molecule type" value="Genomic_DNA"/>
</dbReference>
<gene>
    <name evidence="3" type="ORF">INT45_011738</name>
</gene>
<evidence type="ECO:0000313" key="3">
    <source>
        <dbReference type="EMBL" id="KAG2226121.1"/>
    </source>
</evidence>
<accession>A0A8H7SBI4</accession>
<evidence type="ECO:0000313" key="4">
    <source>
        <dbReference type="Proteomes" id="UP000646827"/>
    </source>
</evidence>
<organism evidence="3 4">
    <name type="scientific">Circinella minor</name>
    <dbReference type="NCBI Taxonomy" id="1195481"/>
    <lineage>
        <taxon>Eukaryota</taxon>
        <taxon>Fungi</taxon>
        <taxon>Fungi incertae sedis</taxon>
        <taxon>Mucoromycota</taxon>
        <taxon>Mucoromycotina</taxon>
        <taxon>Mucoromycetes</taxon>
        <taxon>Mucorales</taxon>
        <taxon>Lichtheimiaceae</taxon>
        <taxon>Circinella</taxon>
    </lineage>
</organism>
<reference evidence="3 4" key="1">
    <citation type="submission" date="2020-12" db="EMBL/GenBank/DDBJ databases">
        <title>Metabolic potential, ecology and presence of endohyphal bacteria is reflected in genomic diversity of Mucoromycotina.</title>
        <authorList>
            <person name="Muszewska A."/>
            <person name="Okrasinska A."/>
            <person name="Steczkiewicz K."/>
            <person name="Drgas O."/>
            <person name="Orlowska M."/>
            <person name="Perlinska-Lenart U."/>
            <person name="Aleksandrzak-Piekarczyk T."/>
            <person name="Szatraj K."/>
            <person name="Zielenkiewicz U."/>
            <person name="Pilsyk S."/>
            <person name="Malc E."/>
            <person name="Mieczkowski P."/>
            <person name="Kruszewska J.S."/>
            <person name="Biernat P."/>
            <person name="Pawlowska J."/>
        </authorList>
    </citation>
    <scope>NUCLEOTIDE SEQUENCE [LARGE SCALE GENOMIC DNA]</scope>
    <source>
        <strain evidence="3 4">CBS 142.35</strain>
    </source>
</reference>
<feature type="compositionally biased region" description="Low complexity" evidence="1">
    <location>
        <begin position="181"/>
        <end position="190"/>
    </location>
</feature>
<dbReference type="OrthoDB" id="2448606at2759"/>
<protein>
    <submittedName>
        <fullName evidence="3">Uncharacterized protein</fullName>
    </submittedName>
</protein>
<proteinExistence type="predicted"/>
<feature type="transmembrane region" description="Helical" evidence="2">
    <location>
        <begin position="451"/>
        <end position="472"/>
    </location>
</feature>
<sequence>MSPPKCHPDDVKFKFKENEDLLVSPFFMTTVASDWCFKNYSDWHGNLASNGKKTVNKLYDEYHSDLVKIKAYSGSPHTIKGFVGRLLNKKHCGGGHNNLLIHTDDQGQSSGKSHSNSDDHSYHTQKDGVTSQAPADARPPPLNLTSNNTTSNSCPSTPNIIDTHPDADDVGPSDTHPPIPSLVSSSDESTVTSTSQLSLSLRAPHGTPFIVDMESDSHLILSLSSILLLQNNNRLNHAMIPFFGDKLHSKIRKHNLGEWNMTLKFPGNALLESIIIAQNLYDETTDRINACASLLLLTNTIDDPIDKRLLVSASQLLQHLPLDATNIEISETTFITRYILPALQPLFDNHERNIRFEFSSTDLADNHKRSSVFNGCPDCTITIFQHQTDDGVNVGFGEVKRQSMAGNHYLVNWDLVRLAVFCKDAIDENKLSGNLAIHVVGEFRDVKKVRVVLIVILTVFYFLGPYITFYLIKLHADGLYIMTELVRLQCPMSVMEVPAYLTNFSRLKNVIHTFENLCKPDNNNGDISSWRRDSLTSTDVTFVLDKKKNRKRKNTTGHYPSK</sequence>